<keyword evidence="4" id="KW-1185">Reference proteome</keyword>
<dbReference type="Pfam" id="PF19838">
    <property type="entry name" value="LptD_2"/>
    <property type="match status" value="1"/>
</dbReference>
<dbReference type="STRING" id="869213.GCA_000517085_00664"/>
<reference evidence="3 4" key="1">
    <citation type="journal article" date="2014" name="Genome Announc.">
        <title>Draft Genome Sequence of Cytophaga fermentans JCM 21142T, a Facultative Anaerobe Isolated from Marine Mud.</title>
        <authorList>
            <person name="Starns D."/>
            <person name="Oshima K."/>
            <person name="Suda W."/>
            <person name="Iino T."/>
            <person name="Yuki M."/>
            <person name="Inoue J."/>
            <person name="Kitamura K."/>
            <person name="Iida T."/>
            <person name="Darby A."/>
            <person name="Hattori M."/>
            <person name="Ohkuma M."/>
        </authorList>
    </citation>
    <scope>NUCLEOTIDE SEQUENCE [LARGE SCALE GENOMIC DNA]</scope>
    <source>
        <strain evidence="3 4">JCM 21142</strain>
    </source>
</reference>
<dbReference type="GO" id="GO:1990351">
    <property type="term" value="C:transporter complex"/>
    <property type="evidence" value="ECO:0007669"/>
    <property type="project" value="TreeGrafter"/>
</dbReference>
<feature type="compositionally biased region" description="Acidic residues" evidence="1">
    <location>
        <begin position="792"/>
        <end position="804"/>
    </location>
</feature>
<name>W7Y2K8_9BACT</name>
<comment type="caution">
    <text evidence="3">The sequence shown here is derived from an EMBL/GenBank/DDBJ whole genome shotgun (WGS) entry which is preliminary data.</text>
</comment>
<dbReference type="GO" id="GO:0009279">
    <property type="term" value="C:cell outer membrane"/>
    <property type="evidence" value="ECO:0007669"/>
    <property type="project" value="TreeGrafter"/>
</dbReference>
<dbReference type="AlphaFoldDB" id="W7Y2K8"/>
<dbReference type="PANTHER" id="PTHR30189">
    <property type="entry name" value="LPS-ASSEMBLY PROTEIN"/>
    <property type="match status" value="1"/>
</dbReference>
<accession>W7Y2K8</accession>
<dbReference type="Proteomes" id="UP000019402">
    <property type="component" value="Unassembled WGS sequence"/>
</dbReference>
<proteinExistence type="predicted"/>
<dbReference type="InterPro" id="IPR050218">
    <property type="entry name" value="LptD"/>
</dbReference>
<feature type="domain" description="LPS-assembly protein LptD central" evidence="2">
    <location>
        <begin position="257"/>
        <end position="737"/>
    </location>
</feature>
<evidence type="ECO:0000259" key="2">
    <source>
        <dbReference type="Pfam" id="PF19838"/>
    </source>
</evidence>
<evidence type="ECO:0000313" key="4">
    <source>
        <dbReference type="Proteomes" id="UP000019402"/>
    </source>
</evidence>
<dbReference type="EMBL" id="BAMD01000007">
    <property type="protein sequence ID" value="GAF02197.1"/>
    <property type="molecule type" value="Genomic_DNA"/>
</dbReference>
<protein>
    <submittedName>
        <fullName evidence="3">Organic solvent tolerance protein OstA</fullName>
    </submittedName>
</protein>
<evidence type="ECO:0000256" key="1">
    <source>
        <dbReference type="SAM" id="MobiDB-lite"/>
    </source>
</evidence>
<feature type="region of interest" description="Disordered" evidence="1">
    <location>
        <begin position="785"/>
        <end position="804"/>
    </location>
</feature>
<gene>
    <name evidence="3" type="ORF">JCM21142_3825</name>
</gene>
<organism evidence="3 4">
    <name type="scientific">Saccharicrinis fermentans DSM 9555 = JCM 21142</name>
    <dbReference type="NCBI Taxonomy" id="869213"/>
    <lineage>
        <taxon>Bacteria</taxon>
        <taxon>Pseudomonadati</taxon>
        <taxon>Bacteroidota</taxon>
        <taxon>Bacteroidia</taxon>
        <taxon>Marinilabiliales</taxon>
        <taxon>Marinilabiliaceae</taxon>
        <taxon>Saccharicrinis</taxon>
    </lineage>
</organism>
<evidence type="ECO:0000313" key="3">
    <source>
        <dbReference type="EMBL" id="GAF02197.1"/>
    </source>
</evidence>
<sequence length="961" mass="108556">MVSPIFIYFCANLNHKIAISLTVTKHKLYHGMKPCLRTSSILLTVCFLYQLSFAQSNGDRALAVRDSIPPSARELELVQQPDSLTATSDSIKKSHHSEGLGIDAEVKYTAKDSIILHNGNIAKGESRKVYLFGDAEVKYQDITLTAACIELDLDSSLTYAYGLEDSTGVVTGLPVFTDRQGSYEMKTIKYNFKSEKALIEHVVTEQGEGYVVSSLAKKSPDDSFSIKNGHYSTCDNHEHPHFYLNMTKAKVIPGKKIITGPAYLVIEDIPIYPIGIPFGFVPSTSSYSSGIIMPSYGQEQTRGIFLRDGGYYWAASDYFDVAVTGDLYANSSWGARFASKYKKRYAYSGSFNLNYIVNVTSEKDLPDYSKSKDFSLTWSHRQDTKANPYQTFSASVNYSSSSYDRNNVSSIINANLLATNTKRSSISYSRRFPNAGINFSANLLASQNTSDTTVSFTSPDLTLTLNRIFPFKRKDKVGSQDAWYEKLSLSYTGNVKNYISAKEYEIGDKAFPSEWQNGLKHSVPVSLNLKMLKYFTLTPSFNYTERWYTKSITKEWDEDSESVVNADTTTGFKRVYDYSYSVSTSTKFYAFFTPWKKLFGDKVSKIRHVMTPSASLSYRPDFGEEKYGYYDWFEYYNPDQDSIIRYDYSLYDGALYGTPGRGKSGSLGLSLGNTLEMKVKSDRDTTGFKKIKILEGLNFSTSHNFMADSLKWSKVNMSGRTKILGTSINFGATFDPYALDTSATGSPIRINTSHYKATGKPLRLESANLNFGVSIGSEKIKKWLEKRRGESNPEEEEEAEFPEDEDMINPLDRIDKVEDAFADTRGTDRGSSQIADDGYTKFEFPWNLSLNYSFRMVNGDFDKQKMAYKRKVTSDINLNGDFSLTPKWKFSFSSGYNFDTKEISHTNLRISRDLHCWGMSFNLVPVGAYKSYFFSINVNSSILQDLKYEKRSSARDNASYY</sequence>
<dbReference type="eggNOG" id="COG1452">
    <property type="taxonomic scope" value="Bacteria"/>
</dbReference>
<dbReference type="PANTHER" id="PTHR30189:SF1">
    <property type="entry name" value="LPS-ASSEMBLY PROTEIN LPTD"/>
    <property type="match status" value="1"/>
</dbReference>
<dbReference type="InterPro" id="IPR045659">
    <property type="entry name" value="LptD_2"/>
</dbReference>